<evidence type="ECO:0000313" key="3">
    <source>
        <dbReference type="Proteomes" id="UP000298663"/>
    </source>
</evidence>
<proteinExistence type="predicted"/>
<name>A0A4U5M0W1_STECR</name>
<keyword evidence="3" id="KW-1185">Reference proteome</keyword>
<feature type="region of interest" description="Disordered" evidence="1">
    <location>
        <begin position="73"/>
        <end position="109"/>
    </location>
</feature>
<accession>A0A4U5M0W1</accession>
<comment type="caution">
    <text evidence="2">The sequence shown here is derived from an EMBL/GenBank/DDBJ whole genome shotgun (WGS) entry which is preliminary data.</text>
</comment>
<organism evidence="2 3">
    <name type="scientific">Steinernema carpocapsae</name>
    <name type="common">Entomopathogenic nematode</name>
    <dbReference type="NCBI Taxonomy" id="34508"/>
    <lineage>
        <taxon>Eukaryota</taxon>
        <taxon>Metazoa</taxon>
        <taxon>Ecdysozoa</taxon>
        <taxon>Nematoda</taxon>
        <taxon>Chromadorea</taxon>
        <taxon>Rhabditida</taxon>
        <taxon>Tylenchina</taxon>
        <taxon>Panagrolaimomorpha</taxon>
        <taxon>Strongyloidoidea</taxon>
        <taxon>Steinernematidae</taxon>
        <taxon>Steinernema</taxon>
    </lineage>
</organism>
<protein>
    <submittedName>
        <fullName evidence="2">Uncharacterized protein</fullName>
    </submittedName>
</protein>
<dbReference type="AlphaFoldDB" id="A0A4U5M0W1"/>
<sequence>MRISPEMSESDAKGRTVLNSAVWERSGCSPSAIPQALVRQFSPTVSRGRNPGVPRDFHHDDYARFVKKFQDDRVLPPTAPTSDQEVVPTSLGYMKPPARQQQFSHRHRP</sequence>
<reference evidence="2 3" key="1">
    <citation type="journal article" date="2015" name="Genome Biol.">
        <title>Comparative genomics of Steinernema reveals deeply conserved gene regulatory networks.</title>
        <authorList>
            <person name="Dillman A.R."/>
            <person name="Macchietto M."/>
            <person name="Porter C.F."/>
            <person name="Rogers A."/>
            <person name="Williams B."/>
            <person name="Antoshechkin I."/>
            <person name="Lee M.M."/>
            <person name="Goodwin Z."/>
            <person name="Lu X."/>
            <person name="Lewis E.E."/>
            <person name="Goodrich-Blair H."/>
            <person name="Stock S.P."/>
            <person name="Adams B.J."/>
            <person name="Sternberg P.W."/>
            <person name="Mortazavi A."/>
        </authorList>
    </citation>
    <scope>NUCLEOTIDE SEQUENCE [LARGE SCALE GENOMIC DNA]</scope>
    <source>
        <strain evidence="2 3">ALL</strain>
    </source>
</reference>
<dbReference type="Proteomes" id="UP000298663">
    <property type="component" value="Unassembled WGS sequence"/>
</dbReference>
<evidence type="ECO:0000313" key="2">
    <source>
        <dbReference type="EMBL" id="TKR62296.1"/>
    </source>
</evidence>
<dbReference type="EMBL" id="AZBU02000010">
    <property type="protein sequence ID" value="TKR62296.1"/>
    <property type="molecule type" value="Genomic_DNA"/>
</dbReference>
<reference evidence="2 3" key="2">
    <citation type="journal article" date="2019" name="G3 (Bethesda)">
        <title>Hybrid Assembly of the Genome of the Entomopathogenic Nematode Steinernema carpocapsae Identifies the X-Chromosome.</title>
        <authorList>
            <person name="Serra L."/>
            <person name="Macchietto M."/>
            <person name="Macias-Munoz A."/>
            <person name="McGill C.J."/>
            <person name="Rodriguez I.M."/>
            <person name="Rodriguez B."/>
            <person name="Murad R."/>
            <person name="Mortazavi A."/>
        </authorList>
    </citation>
    <scope>NUCLEOTIDE SEQUENCE [LARGE SCALE GENOMIC DNA]</scope>
    <source>
        <strain evidence="2 3">ALL</strain>
    </source>
</reference>
<gene>
    <name evidence="2" type="ORF">L596_026278</name>
</gene>
<evidence type="ECO:0000256" key="1">
    <source>
        <dbReference type="SAM" id="MobiDB-lite"/>
    </source>
</evidence>